<dbReference type="Proteomes" id="UP001178508">
    <property type="component" value="Chromosome 18"/>
</dbReference>
<evidence type="ECO:0000313" key="3">
    <source>
        <dbReference type="Proteomes" id="UP001178508"/>
    </source>
</evidence>
<gene>
    <name evidence="2" type="ORF">XNOV1_A037830</name>
</gene>
<evidence type="ECO:0000256" key="1">
    <source>
        <dbReference type="SAM" id="MobiDB-lite"/>
    </source>
</evidence>
<feature type="region of interest" description="Disordered" evidence="1">
    <location>
        <begin position="14"/>
        <end position="53"/>
    </location>
</feature>
<proteinExistence type="predicted"/>
<feature type="compositionally biased region" description="Basic and acidic residues" evidence="1">
    <location>
        <begin position="32"/>
        <end position="46"/>
    </location>
</feature>
<accession>A0AAV1H0Q3</accession>
<dbReference type="AlphaFoldDB" id="A0AAV1H0Q3"/>
<reference evidence="2" key="1">
    <citation type="submission" date="2023-08" db="EMBL/GenBank/DDBJ databases">
        <authorList>
            <person name="Alioto T."/>
            <person name="Alioto T."/>
            <person name="Gomez Garrido J."/>
        </authorList>
    </citation>
    <scope>NUCLEOTIDE SEQUENCE</scope>
</reference>
<keyword evidence="3" id="KW-1185">Reference proteome</keyword>
<dbReference type="EMBL" id="OY660881">
    <property type="protein sequence ID" value="CAJ1078874.1"/>
    <property type="molecule type" value="Genomic_DNA"/>
</dbReference>
<evidence type="ECO:0000313" key="2">
    <source>
        <dbReference type="EMBL" id="CAJ1078874.1"/>
    </source>
</evidence>
<protein>
    <submittedName>
        <fullName evidence="2">Uncharacterized protein</fullName>
    </submittedName>
</protein>
<organism evidence="2 3">
    <name type="scientific">Xyrichtys novacula</name>
    <name type="common">Pearly razorfish</name>
    <name type="synonym">Hemipteronotus novacula</name>
    <dbReference type="NCBI Taxonomy" id="13765"/>
    <lineage>
        <taxon>Eukaryota</taxon>
        <taxon>Metazoa</taxon>
        <taxon>Chordata</taxon>
        <taxon>Craniata</taxon>
        <taxon>Vertebrata</taxon>
        <taxon>Euteleostomi</taxon>
        <taxon>Actinopterygii</taxon>
        <taxon>Neopterygii</taxon>
        <taxon>Teleostei</taxon>
        <taxon>Neoteleostei</taxon>
        <taxon>Acanthomorphata</taxon>
        <taxon>Eupercaria</taxon>
        <taxon>Labriformes</taxon>
        <taxon>Labridae</taxon>
        <taxon>Xyrichtys</taxon>
    </lineage>
</organism>
<sequence>MLSFINPLLLAGADAQSEHRHKHCQSVSEPGKQSDREQREHLERQLKPPPGSFGDVCVPGGNSCCPTCPPHSPPAFISPDTEHLDRFGGNSCRGVLLYKSHPSSERSAQDSV</sequence>
<name>A0AAV1H0Q3_XYRNO</name>